<dbReference type="AlphaFoldDB" id="A0A0C2J4E8"/>
<organism evidence="1 2">
    <name type="scientific">Thelohanellus kitauei</name>
    <name type="common">Myxosporean</name>
    <dbReference type="NCBI Taxonomy" id="669202"/>
    <lineage>
        <taxon>Eukaryota</taxon>
        <taxon>Metazoa</taxon>
        <taxon>Cnidaria</taxon>
        <taxon>Myxozoa</taxon>
        <taxon>Myxosporea</taxon>
        <taxon>Bivalvulida</taxon>
        <taxon>Platysporina</taxon>
        <taxon>Myxobolidae</taxon>
        <taxon>Thelohanellus</taxon>
    </lineage>
</organism>
<evidence type="ECO:0000313" key="2">
    <source>
        <dbReference type="Proteomes" id="UP000031668"/>
    </source>
</evidence>
<sequence length="146" mass="17536">MYHKLRCLKFYDFRKICALKLIDFLRHIIADEERSVEIDKSEFYRAKYKVRRRFSTQMESRICPAHNSKQNFNCTNMSIRGLESLQYHQENENNYDNLVLSYSLNLVNPRDPAGHTQNIEYLYRWNFRFFINGSIGKIDSVACFNT</sequence>
<dbReference type="EMBL" id="JWZT01004511">
    <property type="protein sequence ID" value="KII63947.1"/>
    <property type="molecule type" value="Genomic_DNA"/>
</dbReference>
<protein>
    <submittedName>
        <fullName evidence="1">Uncharacterized protein</fullName>
    </submittedName>
</protein>
<proteinExistence type="predicted"/>
<reference evidence="1 2" key="1">
    <citation type="journal article" date="2014" name="Genome Biol. Evol.">
        <title>The genome of the myxosporean Thelohanellus kitauei shows adaptations to nutrient acquisition within its fish host.</title>
        <authorList>
            <person name="Yang Y."/>
            <person name="Xiong J."/>
            <person name="Zhou Z."/>
            <person name="Huo F."/>
            <person name="Miao W."/>
            <person name="Ran C."/>
            <person name="Liu Y."/>
            <person name="Zhang J."/>
            <person name="Feng J."/>
            <person name="Wang M."/>
            <person name="Wang M."/>
            <person name="Wang L."/>
            <person name="Yao B."/>
        </authorList>
    </citation>
    <scope>NUCLEOTIDE SEQUENCE [LARGE SCALE GENOMIC DNA]</scope>
    <source>
        <strain evidence="1">Wuqing</strain>
    </source>
</reference>
<accession>A0A0C2J4E8</accession>
<gene>
    <name evidence="1" type="ORF">RF11_10036</name>
</gene>
<evidence type="ECO:0000313" key="1">
    <source>
        <dbReference type="EMBL" id="KII63947.1"/>
    </source>
</evidence>
<dbReference type="Proteomes" id="UP000031668">
    <property type="component" value="Unassembled WGS sequence"/>
</dbReference>
<name>A0A0C2J4E8_THEKT</name>
<comment type="caution">
    <text evidence="1">The sequence shown here is derived from an EMBL/GenBank/DDBJ whole genome shotgun (WGS) entry which is preliminary data.</text>
</comment>
<keyword evidence="2" id="KW-1185">Reference proteome</keyword>